<evidence type="ECO:0000256" key="10">
    <source>
        <dbReference type="RuleBase" id="RU004326"/>
    </source>
</evidence>
<feature type="domain" description="Alpha-D-phosphohexomutase alpha/beta/alpha" evidence="14">
    <location>
        <begin position="160"/>
        <end position="256"/>
    </location>
</feature>
<evidence type="ECO:0000256" key="6">
    <source>
        <dbReference type="ARBA" id="ARBA00050364"/>
    </source>
</evidence>
<dbReference type="Pfam" id="PF02880">
    <property type="entry name" value="PGM_PMM_III"/>
    <property type="match status" value="1"/>
</dbReference>
<reference evidence="16" key="1">
    <citation type="submission" date="2020-11" db="EMBL/GenBank/DDBJ databases">
        <title>Sequencing the genomes of 1000 actinobacteria strains.</title>
        <authorList>
            <person name="Klenk H.-P."/>
        </authorList>
    </citation>
    <scope>NUCLEOTIDE SEQUENCE</scope>
    <source>
        <strain evidence="16">DSM 45632</strain>
    </source>
</reference>
<evidence type="ECO:0000256" key="7">
    <source>
        <dbReference type="ARBA" id="ARBA00066330"/>
    </source>
</evidence>
<dbReference type="InterPro" id="IPR005841">
    <property type="entry name" value="Alpha-D-phosphohexomutase_SF"/>
</dbReference>
<keyword evidence="3 9" id="KW-0479">Metal-binding</keyword>
<feature type="binding site" evidence="9">
    <location>
        <position position="243"/>
    </location>
    <ligand>
        <name>Mg(2+)</name>
        <dbReference type="ChEBI" id="CHEBI:18420"/>
    </ligand>
</feature>
<evidence type="ECO:0000256" key="8">
    <source>
        <dbReference type="ARBA" id="ARBA00068193"/>
    </source>
</evidence>
<dbReference type="AlphaFoldDB" id="A0A931E3C7"/>
<keyword evidence="17" id="KW-1185">Reference proteome</keyword>
<dbReference type="GO" id="GO:0008966">
    <property type="term" value="F:phosphoglucosamine mutase activity"/>
    <property type="evidence" value="ECO:0007669"/>
    <property type="project" value="UniProtKB-UniRule"/>
</dbReference>
<dbReference type="GO" id="GO:0009252">
    <property type="term" value="P:peptidoglycan biosynthetic process"/>
    <property type="evidence" value="ECO:0007669"/>
    <property type="project" value="TreeGrafter"/>
</dbReference>
<dbReference type="FunFam" id="3.40.120.10:FF:000002">
    <property type="entry name" value="Phosphoglucosamine mutase"/>
    <property type="match status" value="1"/>
</dbReference>
<dbReference type="GO" id="GO:0005829">
    <property type="term" value="C:cytosol"/>
    <property type="evidence" value="ECO:0007669"/>
    <property type="project" value="TreeGrafter"/>
</dbReference>
<accession>A0A931E3C7</accession>
<comment type="cofactor">
    <cofactor evidence="9">
        <name>Mg(2+)</name>
        <dbReference type="ChEBI" id="CHEBI:18420"/>
    </cofactor>
    <text evidence="9">Binds 1 Mg(2+) ion per subunit.</text>
</comment>
<organism evidence="16 17">
    <name type="scientific">Corynebacterium aquatimens</name>
    <dbReference type="NCBI Taxonomy" id="1190508"/>
    <lineage>
        <taxon>Bacteria</taxon>
        <taxon>Bacillati</taxon>
        <taxon>Actinomycetota</taxon>
        <taxon>Actinomycetes</taxon>
        <taxon>Mycobacteriales</taxon>
        <taxon>Corynebacteriaceae</taxon>
        <taxon>Corynebacterium</taxon>
    </lineage>
</organism>
<feature type="active site" description="Phosphoserine intermediate" evidence="9">
    <location>
        <position position="104"/>
    </location>
</feature>
<dbReference type="InterPro" id="IPR005846">
    <property type="entry name" value="A-D-PHexomutase_a/b/a-III"/>
</dbReference>
<dbReference type="GO" id="GO:0006048">
    <property type="term" value="P:UDP-N-acetylglucosamine biosynthetic process"/>
    <property type="evidence" value="ECO:0007669"/>
    <property type="project" value="TreeGrafter"/>
</dbReference>
<dbReference type="CDD" id="cd05802">
    <property type="entry name" value="GlmM"/>
    <property type="match status" value="1"/>
</dbReference>
<dbReference type="Proteomes" id="UP000658613">
    <property type="component" value="Unassembled WGS sequence"/>
</dbReference>
<dbReference type="PANTHER" id="PTHR42946:SF1">
    <property type="entry name" value="PHOSPHOGLUCOMUTASE (ALPHA-D-GLUCOSE-1,6-BISPHOSPHATE-DEPENDENT)"/>
    <property type="match status" value="1"/>
</dbReference>
<comment type="PTM">
    <text evidence="9">Activated by phosphorylation.</text>
</comment>
<dbReference type="RefSeq" id="WP_196825340.1">
    <property type="nucleotide sequence ID" value="NZ_CP046980.1"/>
</dbReference>
<keyword evidence="5 9" id="KW-0413">Isomerase</keyword>
<evidence type="ECO:0000259" key="12">
    <source>
        <dbReference type="Pfam" id="PF00408"/>
    </source>
</evidence>
<feature type="binding site" description="via phosphate group" evidence="9">
    <location>
        <position position="104"/>
    </location>
    <ligand>
        <name>Mg(2+)</name>
        <dbReference type="ChEBI" id="CHEBI:18420"/>
    </ligand>
</feature>
<evidence type="ECO:0000256" key="3">
    <source>
        <dbReference type="ARBA" id="ARBA00022723"/>
    </source>
</evidence>
<evidence type="ECO:0000313" key="16">
    <source>
        <dbReference type="EMBL" id="MBG6123051.1"/>
    </source>
</evidence>
<dbReference type="InterPro" id="IPR036900">
    <property type="entry name" value="A-D-PHexomutase_C_sf"/>
</dbReference>
<evidence type="ECO:0000256" key="9">
    <source>
        <dbReference type="HAMAP-Rule" id="MF_01554"/>
    </source>
</evidence>
<dbReference type="InterPro" id="IPR016066">
    <property type="entry name" value="A-D-PHexomutase_CS"/>
</dbReference>
<feature type="binding site" evidence="9">
    <location>
        <position position="247"/>
    </location>
    <ligand>
        <name>Mg(2+)</name>
        <dbReference type="ChEBI" id="CHEBI:18420"/>
    </ligand>
</feature>
<dbReference type="PROSITE" id="PS00710">
    <property type="entry name" value="PGM_PMM"/>
    <property type="match status" value="1"/>
</dbReference>
<feature type="domain" description="Alpha-D-phosphohexomutase alpha/beta/alpha" evidence="13">
    <location>
        <begin position="3"/>
        <end position="140"/>
    </location>
</feature>
<dbReference type="SUPFAM" id="SSF53738">
    <property type="entry name" value="Phosphoglucomutase, first 3 domains"/>
    <property type="match status" value="3"/>
</dbReference>
<dbReference type="Pfam" id="PF00408">
    <property type="entry name" value="PGM_PMM_IV"/>
    <property type="match status" value="1"/>
</dbReference>
<evidence type="ECO:0000256" key="2">
    <source>
        <dbReference type="ARBA" id="ARBA00022553"/>
    </source>
</evidence>
<comment type="similarity">
    <text evidence="1 9 10">Belongs to the phosphohexose mutase family.</text>
</comment>
<evidence type="ECO:0000259" key="14">
    <source>
        <dbReference type="Pfam" id="PF02879"/>
    </source>
</evidence>
<dbReference type="SUPFAM" id="SSF55957">
    <property type="entry name" value="Phosphoglucomutase, C-terminal domain"/>
    <property type="match status" value="1"/>
</dbReference>
<dbReference type="InterPro" id="IPR005845">
    <property type="entry name" value="A-D-PHexomutase_a/b/a-II"/>
</dbReference>
<evidence type="ECO:0000259" key="13">
    <source>
        <dbReference type="Pfam" id="PF02878"/>
    </source>
</evidence>
<dbReference type="InterPro" id="IPR016055">
    <property type="entry name" value="A-D-PHexomutase_a/b/a-I/II/III"/>
</dbReference>
<feature type="domain" description="Alpha-D-phosphohexomutase C-terminal" evidence="12">
    <location>
        <begin position="376"/>
        <end position="442"/>
    </location>
</feature>
<dbReference type="Gene3D" id="3.40.120.10">
    <property type="entry name" value="Alpha-D-Glucose-1,6-Bisphosphate, subunit A, domain 3"/>
    <property type="match status" value="3"/>
</dbReference>
<evidence type="ECO:0000256" key="4">
    <source>
        <dbReference type="ARBA" id="ARBA00022842"/>
    </source>
</evidence>
<evidence type="ECO:0000259" key="15">
    <source>
        <dbReference type="Pfam" id="PF02880"/>
    </source>
</evidence>
<dbReference type="InterPro" id="IPR006352">
    <property type="entry name" value="GlmM_bact"/>
</dbReference>
<dbReference type="GO" id="GO:0000287">
    <property type="term" value="F:magnesium ion binding"/>
    <property type="evidence" value="ECO:0007669"/>
    <property type="project" value="UniProtKB-UniRule"/>
</dbReference>
<dbReference type="FunFam" id="3.40.120.10:FF:000001">
    <property type="entry name" value="Phosphoglucosamine mutase"/>
    <property type="match status" value="1"/>
</dbReference>
<dbReference type="Pfam" id="PF02879">
    <property type="entry name" value="PGM_PMM_II"/>
    <property type="match status" value="1"/>
</dbReference>
<gene>
    <name evidence="9" type="primary">glmM</name>
    <name evidence="16" type="ORF">IW254_002020</name>
</gene>
<keyword evidence="4 9" id="KW-0460">Magnesium</keyword>
<dbReference type="InterPro" id="IPR005843">
    <property type="entry name" value="A-D-PHexomutase_C"/>
</dbReference>
<dbReference type="InterPro" id="IPR050060">
    <property type="entry name" value="Phosphoglucosamine_mutase"/>
</dbReference>
<feature type="binding site" evidence="9">
    <location>
        <position position="245"/>
    </location>
    <ligand>
        <name>Mg(2+)</name>
        <dbReference type="ChEBI" id="CHEBI:18420"/>
    </ligand>
</feature>
<evidence type="ECO:0000256" key="11">
    <source>
        <dbReference type="RuleBase" id="RU004327"/>
    </source>
</evidence>
<dbReference type="PANTHER" id="PTHR42946">
    <property type="entry name" value="PHOSPHOHEXOSE MUTASE"/>
    <property type="match status" value="1"/>
</dbReference>
<protein>
    <recommendedName>
        <fullName evidence="8 9">Phosphoglucosamine mutase</fullName>
        <ecNumber evidence="7 9">5.4.2.10</ecNumber>
    </recommendedName>
</protein>
<dbReference type="Pfam" id="PF02878">
    <property type="entry name" value="PGM_PMM_I"/>
    <property type="match status" value="1"/>
</dbReference>
<dbReference type="InterPro" id="IPR005844">
    <property type="entry name" value="A-D-PHexomutase_a/b/a-I"/>
</dbReference>
<name>A0A931E3C7_9CORY</name>
<comment type="caution">
    <text evidence="16">The sequence shown here is derived from an EMBL/GenBank/DDBJ whole genome shotgun (WGS) entry which is preliminary data.</text>
</comment>
<evidence type="ECO:0000256" key="5">
    <source>
        <dbReference type="ARBA" id="ARBA00023235"/>
    </source>
</evidence>
<evidence type="ECO:0000256" key="1">
    <source>
        <dbReference type="ARBA" id="ARBA00010231"/>
    </source>
</evidence>
<comment type="function">
    <text evidence="9 11">Catalyzes the conversion of glucosamine-6-phosphate to glucosamine-1-phosphate.</text>
</comment>
<dbReference type="GO" id="GO:0005975">
    <property type="term" value="P:carbohydrate metabolic process"/>
    <property type="evidence" value="ECO:0007669"/>
    <property type="project" value="InterPro"/>
</dbReference>
<dbReference type="FunFam" id="3.30.310.50:FF:000001">
    <property type="entry name" value="Phosphoglucosamine mutase"/>
    <property type="match status" value="1"/>
</dbReference>
<dbReference type="Gene3D" id="3.30.310.50">
    <property type="entry name" value="Alpha-D-phosphohexomutase, C-terminal domain"/>
    <property type="match status" value="1"/>
</dbReference>
<dbReference type="EMBL" id="JADOUE010000001">
    <property type="protein sequence ID" value="MBG6123051.1"/>
    <property type="molecule type" value="Genomic_DNA"/>
</dbReference>
<dbReference type="PRINTS" id="PR00509">
    <property type="entry name" value="PGMPMM"/>
</dbReference>
<sequence length="447" mass="46971">MTRLFGTDGVRGLANEKLTAPMALKLGQAAAVVLTETKRSDQRRPTAIIGRDPRVSGEMLAAAMAAGMASKGVDVLRVGVIPTPGLAFLTDDYGADIGVMISASHNPMPDNGIKFFSAGGRKLDDDLENDIEMTMAEISEGGPTGTGVGRILEESRDAHDRYLDHLAESITTRLDGITVVVDCANGAASRIAPEAYAEAGAKVIPIFNTPNAYNINDNSGSTHIEQIQKAVVKHGADLGLAHDGDADRCLAVDAEGNIIDGDQIMAILALSMKEKSALRKNTLVATVMSNLGLKLAMQREGITVKETKVGDRYVLEELARGDYSLGGEQSGHIVIPSRATTGDGTLSGLSIMARMAETGKSLKELASVMTVLPQVLINVPVSDKSLILDSQAVKAAMAAAEEELGESGRVLLRPSGTEELFRVMVEAAESEQARRVAGQLAAVVAAV</sequence>
<feature type="modified residue" description="Phosphoserine" evidence="9">
    <location>
        <position position="104"/>
    </location>
</feature>
<keyword evidence="2 9" id="KW-0597">Phosphoprotein</keyword>
<feature type="domain" description="Alpha-D-phosphohexomutase alpha/beta/alpha" evidence="15">
    <location>
        <begin position="260"/>
        <end position="369"/>
    </location>
</feature>
<proteinExistence type="inferred from homology"/>
<dbReference type="NCBIfam" id="TIGR01455">
    <property type="entry name" value="glmM"/>
    <property type="match status" value="1"/>
</dbReference>
<dbReference type="EC" id="5.4.2.10" evidence="7 9"/>
<dbReference type="HAMAP" id="MF_01554_B">
    <property type="entry name" value="GlmM_B"/>
    <property type="match status" value="1"/>
</dbReference>
<dbReference type="GO" id="GO:0004615">
    <property type="term" value="F:phosphomannomutase activity"/>
    <property type="evidence" value="ECO:0007669"/>
    <property type="project" value="TreeGrafter"/>
</dbReference>
<evidence type="ECO:0000313" key="17">
    <source>
        <dbReference type="Proteomes" id="UP000658613"/>
    </source>
</evidence>
<comment type="catalytic activity">
    <reaction evidence="6 9 11">
        <text>alpha-D-glucosamine 1-phosphate = D-glucosamine 6-phosphate</text>
        <dbReference type="Rhea" id="RHEA:23424"/>
        <dbReference type="ChEBI" id="CHEBI:58516"/>
        <dbReference type="ChEBI" id="CHEBI:58725"/>
        <dbReference type="EC" id="5.4.2.10"/>
    </reaction>
</comment>